<name>A0A8J3YL32_9ACTN</name>
<reference evidence="2" key="1">
    <citation type="submission" date="2021-01" db="EMBL/GenBank/DDBJ databases">
        <title>Whole genome shotgun sequence of Virgisporangium aliadipatigenens NBRC 105644.</title>
        <authorList>
            <person name="Komaki H."/>
            <person name="Tamura T."/>
        </authorList>
    </citation>
    <scope>NUCLEOTIDE SEQUENCE</scope>
    <source>
        <strain evidence="2">NBRC 105644</strain>
    </source>
</reference>
<proteinExistence type="predicted"/>
<dbReference type="EMBL" id="BOPF01000008">
    <property type="protein sequence ID" value="GIJ45885.1"/>
    <property type="molecule type" value="Genomic_DNA"/>
</dbReference>
<dbReference type="Proteomes" id="UP000619260">
    <property type="component" value="Unassembled WGS sequence"/>
</dbReference>
<protein>
    <submittedName>
        <fullName evidence="2">Membrane protein</fullName>
    </submittedName>
</protein>
<gene>
    <name evidence="2" type="ORF">Val02_27710</name>
</gene>
<accession>A0A8J3YL32</accession>
<evidence type="ECO:0000313" key="2">
    <source>
        <dbReference type="EMBL" id="GIJ45885.1"/>
    </source>
</evidence>
<feature type="transmembrane region" description="Helical" evidence="1">
    <location>
        <begin position="41"/>
        <end position="60"/>
    </location>
</feature>
<keyword evidence="1" id="KW-1133">Transmembrane helix</keyword>
<comment type="caution">
    <text evidence="2">The sequence shown here is derived from an EMBL/GenBank/DDBJ whole genome shotgun (WGS) entry which is preliminary data.</text>
</comment>
<evidence type="ECO:0000313" key="3">
    <source>
        <dbReference type="Proteomes" id="UP000619260"/>
    </source>
</evidence>
<keyword evidence="1" id="KW-0812">Transmembrane</keyword>
<keyword evidence="3" id="KW-1185">Reference proteome</keyword>
<feature type="transmembrane region" description="Helical" evidence="1">
    <location>
        <begin position="143"/>
        <end position="161"/>
    </location>
</feature>
<dbReference type="AlphaFoldDB" id="A0A8J3YL32"/>
<sequence length="171" mass="18153">MAVEYPAPPDGYGAPVAAGAYGGHAYPQGRLDRFLARLPKWLGPAAVAGGCLATAGYVLALNPTDGGASDVPACLVRLTTGFDCPGCGGTRAAWFLAHGDLAAAAQHHLLFVFMVPFIAYAYVAWVAGVVFHRRLPMPRLSMPLVWGFLGAWAVFTVLRNLPFAPFTLFYV</sequence>
<evidence type="ECO:0000256" key="1">
    <source>
        <dbReference type="SAM" id="Phobius"/>
    </source>
</evidence>
<organism evidence="2 3">
    <name type="scientific">Virgisporangium aliadipatigenens</name>
    <dbReference type="NCBI Taxonomy" id="741659"/>
    <lineage>
        <taxon>Bacteria</taxon>
        <taxon>Bacillati</taxon>
        <taxon>Actinomycetota</taxon>
        <taxon>Actinomycetes</taxon>
        <taxon>Micromonosporales</taxon>
        <taxon>Micromonosporaceae</taxon>
        <taxon>Virgisporangium</taxon>
    </lineage>
</organism>
<feature type="transmembrane region" description="Helical" evidence="1">
    <location>
        <begin position="109"/>
        <end position="131"/>
    </location>
</feature>
<keyword evidence="1" id="KW-0472">Membrane</keyword>
<dbReference type="Pfam" id="PF10825">
    <property type="entry name" value="DUF2752"/>
    <property type="match status" value="1"/>
</dbReference>
<dbReference type="InterPro" id="IPR021215">
    <property type="entry name" value="DUF2752"/>
</dbReference>